<dbReference type="SUPFAM" id="SSF55729">
    <property type="entry name" value="Acyl-CoA N-acyltransferases (Nat)"/>
    <property type="match status" value="1"/>
</dbReference>
<sequence length="72" mass="8215">MTEAGVDAVLDYALRGNQIDFTHTYVPESLRGRGIAEQLVRAGLAWAREQDYQIEASCWYVDKFLKREAQHG</sequence>
<dbReference type="Gene3D" id="3.40.630.30">
    <property type="match status" value="1"/>
</dbReference>
<gene>
    <name evidence="2" type="ORF">F5I99_18550</name>
</gene>
<dbReference type="InterPro" id="IPR031165">
    <property type="entry name" value="GNAT_YJDJ"/>
</dbReference>
<evidence type="ECO:0000313" key="2">
    <source>
        <dbReference type="EMBL" id="QEW08697.1"/>
    </source>
</evidence>
<protein>
    <submittedName>
        <fullName evidence="2">N-acetyltransferase</fullName>
    </submittedName>
</protein>
<evidence type="ECO:0000259" key="1">
    <source>
        <dbReference type="PROSITE" id="PS51729"/>
    </source>
</evidence>
<name>A0A5J6LJB0_9GAMM</name>
<dbReference type="EMBL" id="CP044222">
    <property type="protein sequence ID" value="QEW08697.1"/>
    <property type="molecule type" value="Genomic_DNA"/>
</dbReference>
<evidence type="ECO:0000313" key="3">
    <source>
        <dbReference type="Proteomes" id="UP000325606"/>
    </source>
</evidence>
<dbReference type="AlphaFoldDB" id="A0A5J6LJB0"/>
<dbReference type="KEGG" id="nik:F5I99_18550"/>
<reference evidence="2 3" key="1">
    <citation type="submission" date="2019-09" db="EMBL/GenBank/DDBJ databases">
        <title>Nitrincola iocasae sp. nov., a bacterium isolated from the sediment collected at a cold seep field in South China Sea.</title>
        <authorList>
            <person name="Zhang H."/>
            <person name="Wang H."/>
            <person name="Li C."/>
        </authorList>
    </citation>
    <scope>NUCLEOTIDE SEQUENCE [LARGE SCALE GENOMIC DNA]</scope>
    <source>
        <strain evidence="2 3">KXZD1103</strain>
    </source>
</reference>
<feature type="domain" description="N-acetyltransferase" evidence="1">
    <location>
        <begin position="1"/>
        <end position="72"/>
    </location>
</feature>
<dbReference type="Proteomes" id="UP000325606">
    <property type="component" value="Chromosome"/>
</dbReference>
<dbReference type="PANTHER" id="PTHR31435:SF9">
    <property type="entry name" value="PROTEIN NATD1"/>
    <property type="match status" value="1"/>
</dbReference>
<dbReference type="PANTHER" id="PTHR31435">
    <property type="entry name" value="PROTEIN NATD1"/>
    <property type="match status" value="1"/>
</dbReference>
<dbReference type="GO" id="GO:0016740">
    <property type="term" value="F:transferase activity"/>
    <property type="evidence" value="ECO:0007669"/>
    <property type="project" value="UniProtKB-KW"/>
</dbReference>
<dbReference type="CDD" id="cd04301">
    <property type="entry name" value="NAT_SF"/>
    <property type="match status" value="1"/>
</dbReference>
<organism evidence="2 3">
    <name type="scientific">Nitrincola iocasae</name>
    <dbReference type="NCBI Taxonomy" id="2614693"/>
    <lineage>
        <taxon>Bacteria</taxon>
        <taxon>Pseudomonadati</taxon>
        <taxon>Pseudomonadota</taxon>
        <taxon>Gammaproteobacteria</taxon>
        <taxon>Oceanospirillales</taxon>
        <taxon>Oceanospirillaceae</taxon>
        <taxon>Nitrincola</taxon>
    </lineage>
</organism>
<dbReference type="PROSITE" id="PS51729">
    <property type="entry name" value="GNAT_YJDJ"/>
    <property type="match status" value="1"/>
</dbReference>
<dbReference type="Pfam" id="PF14542">
    <property type="entry name" value="Acetyltransf_CG"/>
    <property type="match status" value="1"/>
</dbReference>
<keyword evidence="3" id="KW-1185">Reference proteome</keyword>
<proteinExistence type="predicted"/>
<dbReference type="InterPro" id="IPR016181">
    <property type="entry name" value="Acyl_CoA_acyltransferase"/>
</dbReference>
<accession>A0A5J6LJB0</accession>
<keyword evidence="2" id="KW-0808">Transferase</keyword>
<dbReference type="InterPro" id="IPR045057">
    <property type="entry name" value="Gcn5-rel_NAT"/>
</dbReference>